<comment type="caution">
    <text evidence="3">The sequence shown here is derived from an EMBL/GenBank/DDBJ whole genome shotgun (WGS) entry which is preliminary data.</text>
</comment>
<reference evidence="3" key="2">
    <citation type="submission" date="2021-10" db="EMBL/GenBank/DDBJ databases">
        <title>Phylogenomics reveals ancestral predisposition of the termite-cultivated fungus Termitomyces towards a domesticated lifestyle.</title>
        <authorList>
            <person name="Auxier B."/>
            <person name="Grum-Grzhimaylo A."/>
            <person name="Cardenas M.E."/>
            <person name="Lodge J.D."/>
            <person name="Laessoe T."/>
            <person name="Pedersen O."/>
            <person name="Smith M.E."/>
            <person name="Kuyper T.W."/>
            <person name="Franco-Molano E.A."/>
            <person name="Baroni T.J."/>
            <person name="Aanen D.K."/>
        </authorList>
    </citation>
    <scope>NUCLEOTIDE SEQUENCE</scope>
    <source>
        <strain evidence="3">AP01</strain>
        <tissue evidence="3">Mycelium</tissue>
    </source>
</reference>
<accession>A0A9P7KAY7</accession>
<name>A0A9P7KAY7_9AGAR</name>
<dbReference type="InterPro" id="IPR001585">
    <property type="entry name" value="TAL/FSA"/>
</dbReference>
<evidence type="ECO:0000256" key="1">
    <source>
        <dbReference type="ARBA" id="ARBA00023270"/>
    </source>
</evidence>
<keyword evidence="1" id="KW-0704">Schiff base</keyword>
<sequence length="353" mass="38329">MSASLSVLAQISALVKIDTDSLDPGVAQRLGPFEDMTSNQAIAYQQAIQPENERLIREAVKEVQEVHANSGEGPDVYLRELLDVVSVKLAYLVSPHLKGKILVQTSPAFAYDTEKTIAHARRLVALFDAHAIPSSRVCVKIPSTAEGLLACKVLESSEPRIRTLGTILFSVEQARAAAQAGCTNISPYFHELRVHIDKKFQVPAAEKPTLDIIADIIAALKGTKTHVKPAGFITVPEAISLARLRPDNLTISAKLLQELATLPAVPETDLAEIKSQIGPRTSDVDYLANGGAHLKEAFINDPEISRRVVDAVEIFGGFERQVLEFLRSGEVGKEWDGKSGWLPFDQRASPSSA</sequence>
<proteinExistence type="predicted"/>
<dbReference type="EMBL" id="JABCKV010000090">
    <property type="protein sequence ID" value="KAG5643918.1"/>
    <property type="molecule type" value="Genomic_DNA"/>
</dbReference>
<dbReference type="PANTHER" id="PTHR10683">
    <property type="entry name" value="TRANSALDOLASE"/>
    <property type="match status" value="1"/>
</dbReference>
<dbReference type="Gene3D" id="3.20.20.70">
    <property type="entry name" value="Aldolase class I"/>
    <property type="match status" value="1"/>
</dbReference>
<dbReference type="Proteomes" id="UP000775547">
    <property type="component" value="Unassembled WGS sequence"/>
</dbReference>
<dbReference type="Pfam" id="PF00923">
    <property type="entry name" value="TAL_FSA"/>
    <property type="match status" value="1"/>
</dbReference>
<keyword evidence="4" id="KW-1185">Reference proteome</keyword>
<dbReference type="SUPFAM" id="SSF51569">
    <property type="entry name" value="Aldolase"/>
    <property type="match status" value="1"/>
</dbReference>
<gene>
    <name evidence="3" type="ORF">DXG03_009490</name>
</gene>
<dbReference type="InterPro" id="IPR013785">
    <property type="entry name" value="Aldolase_TIM"/>
</dbReference>
<protein>
    <recommendedName>
        <fullName evidence="2">Transaldolase</fullName>
        <ecNumber evidence="2">2.2.1.2</ecNumber>
    </recommendedName>
</protein>
<evidence type="ECO:0000313" key="4">
    <source>
        <dbReference type="Proteomes" id="UP000775547"/>
    </source>
</evidence>
<organism evidence="3 4">
    <name type="scientific">Asterophora parasitica</name>
    <dbReference type="NCBI Taxonomy" id="117018"/>
    <lineage>
        <taxon>Eukaryota</taxon>
        <taxon>Fungi</taxon>
        <taxon>Dikarya</taxon>
        <taxon>Basidiomycota</taxon>
        <taxon>Agaricomycotina</taxon>
        <taxon>Agaricomycetes</taxon>
        <taxon>Agaricomycetidae</taxon>
        <taxon>Agaricales</taxon>
        <taxon>Tricholomatineae</taxon>
        <taxon>Lyophyllaceae</taxon>
        <taxon>Asterophora</taxon>
    </lineage>
</organism>
<reference evidence="3" key="1">
    <citation type="submission" date="2020-07" db="EMBL/GenBank/DDBJ databases">
        <authorList>
            <person name="Nieuwenhuis M."/>
            <person name="Van De Peppel L.J.J."/>
        </authorList>
    </citation>
    <scope>NUCLEOTIDE SEQUENCE</scope>
    <source>
        <strain evidence="3">AP01</strain>
        <tissue evidence="3">Mycelium</tissue>
    </source>
</reference>
<comment type="pathway">
    <text evidence="2">Carbohydrate degradation; pentose phosphate pathway; D-glyceraldehyde 3-phosphate and beta-D-fructose 6-phosphate from D-ribose 5-phosphate and D-xylulose 5-phosphate (non-oxidative stage): step 2/3.</text>
</comment>
<comment type="catalytic activity">
    <reaction evidence="2">
        <text>D-sedoheptulose 7-phosphate + D-glyceraldehyde 3-phosphate = D-erythrose 4-phosphate + beta-D-fructose 6-phosphate</text>
        <dbReference type="Rhea" id="RHEA:17053"/>
        <dbReference type="ChEBI" id="CHEBI:16897"/>
        <dbReference type="ChEBI" id="CHEBI:57483"/>
        <dbReference type="ChEBI" id="CHEBI:57634"/>
        <dbReference type="ChEBI" id="CHEBI:59776"/>
        <dbReference type="EC" id="2.2.1.2"/>
    </reaction>
</comment>
<dbReference type="GO" id="GO:0005975">
    <property type="term" value="P:carbohydrate metabolic process"/>
    <property type="evidence" value="ECO:0007669"/>
    <property type="project" value="InterPro"/>
</dbReference>
<evidence type="ECO:0000313" key="3">
    <source>
        <dbReference type="EMBL" id="KAG5643918.1"/>
    </source>
</evidence>
<evidence type="ECO:0000256" key="2">
    <source>
        <dbReference type="RuleBase" id="RU000501"/>
    </source>
</evidence>
<dbReference type="InterPro" id="IPR018225">
    <property type="entry name" value="Transaldolase_AS"/>
</dbReference>
<dbReference type="OrthoDB" id="1711136at2759"/>
<dbReference type="PROSITE" id="PS00958">
    <property type="entry name" value="TRANSALDOLASE_2"/>
    <property type="match status" value="1"/>
</dbReference>
<dbReference type="AlphaFoldDB" id="A0A9P7KAY7"/>
<dbReference type="PANTHER" id="PTHR10683:SF18">
    <property type="entry name" value="TRANSALDOLASE"/>
    <property type="match status" value="1"/>
</dbReference>
<keyword evidence="2" id="KW-0570">Pentose shunt</keyword>
<keyword evidence="2" id="KW-0808">Transferase</keyword>
<dbReference type="GO" id="GO:0004801">
    <property type="term" value="F:transaldolase activity"/>
    <property type="evidence" value="ECO:0007669"/>
    <property type="project" value="UniProtKB-EC"/>
</dbReference>
<dbReference type="EC" id="2.2.1.2" evidence="2"/>
<dbReference type="GO" id="GO:0009052">
    <property type="term" value="P:pentose-phosphate shunt, non-oxidative branch"/>
    <property type="evidence" value="ECO:0007669"/>
    <property type="project" value="TreeGrafter"/>
</dbReference>
<comment type="function">
    <text evidence="2">Catalyzes the rate-limiting step of the non-oxidative phase in the pentose phosphate pathway. Catalyzes the reversible conversion of sedheptulose-7-phosphate and D-glyceraldehyde 3-phosphate into erythrose-4-phosphate and beta-D-fructose 6-phosphate.</text>
</comment>